<organism evidence="1 2">
    <name type="scientific">Neolecta irregularis (strain DAH-3)</name>
    <dbReference type="NCBI Taxonomy" id="1198029"/>
    <lineage>
        <taxon>Eukaryota</taxon>
        <taxon>Fungi</taxon>
        <taxon>Dikarya</taxon>
        <taxon>Ascomycota</taxon>
        <taxon>Taphrinomycotina</taxon>
        <taxon>Neolectales</taxon>
        <taxon>Neolectaceae</taxon>
        <taxon>Neolecta</taxon>
    </lineage>
</organism>
<accession>A0A1U7LHP1</accession>
<sequence length="117" mass="13372">MPISNCNGTSISKSHIIALSRLFSNIPCLQRNRIDKWILPNPAIRFPDELPKPKPPPIFPNSKFVKLEPWQQQQLALKKKFPEGWKPIKRLSPDAIEGVRALNKQVTLASLTLTNFY</sequence>
<dbReference type="Proteomes" id="UP000186594">
    <property type="component" value="Unassembled WGS sequence"/>
</dbReference>
<dbReference type="EMBL" id="LXFE01003829">
    <property type="protein sequence ID" value="OLL22148.1"/>
    <property type="molecule type" value="Genomic_DNA"/>
</dbReference>
<keyword evidence="2" id="KW-1185">Reference proteome</keyword>
<comment type="caution">
    <text evidence="1">The sequence shown here is derived from an EMBL/GenBank/DDBJ whole genome shotgun (WGS) entry which is preliminary data.</text>
</comment>
<evidence type="ECO:0000313" key="2">
    <source>
        <dbReference type="Proteomes" id="UP000186594"/>
    </source>
</evidence>
<dbReference type="OrthoDB" id="5578174at2759"/>
<evidence type="ECO:0000313" key="1">
    <source>
        <dbReference type="EMBL" id="OLL22148.1"/>
    </source>
</evidence>
<protein>
    <submittedName>
        <fullName evidence="1">Required for respiratory growth protein 9, mitochondrial</fullName>
    </submittedName>
</protein>
<proteinExistence type="predicted"/>
<dbReference type="STRING" id="1198029.A0A1U7LHP1"/>
<name>A0A1U7LHP1_NEOID</name>
<gene>
    <name evidence="1" type="ORF">NEOLI_002126</name>
</gene>
<dbReference type="AlphaFoldDB" id="A0A1U7LHP1"/>
<reference evidence="1 2" key="1">
    <citation type="submission" date="2016-04" db="EMBL/GenBank/DDBJ databases">
        <title>Evolutionary innovation and constraint leading to complex multicellularity in the Ascomycota.</title>
        <authorList>
            <person name="Cisse O."/>
            <person name="Nguyen A."/>
            <person name="Hewitt D.A."/>
            <person name="Jedd G."/>
            <person name="Stajich J.E."/>
        </authorList>
    </citation>
    <scope>NUCLEOTIDE SEQUENCE [LARGE SCALE GENOMIC DNA]</scope>
    <source>
        <strain evidence="1 2">DAH-3</strain>
    </source>
</reference>